<reference evidence="2" key="1">
    <citation type="submission" date="2017-11" db="EMBL/GenBank/DDBJ databases">
        <authorList>
            <person name="Chan K.G."/>
            <person name="Lee L.S."/>
        </authorList>
    </citation>
    <scope>NUCLEOTIDE SEQUENCE [LARGE SCALE GENOMIC DNA]</scope>
    <source>
        <strain evidence="2">DSM 100970</strain>
    </source>
</reference>
<dbReference type="GO" id="GO:0006355">
    <property type="term" value="P:regulation of DNA-templated transcription"/>
    <property type="evidence" value="ECO:0007669"/>
    <property type="project" value="InterPro"/>
</dbReference>
<sequence length="265" mass="30236">MTLHISDKEIKDYFNKIIIPSFLPLVESTIVAVIWDISGELVVATNRYAEKFGFKNWEEMKGRNIHNPQAQEFPILNSSSIENTQYALDIIQQIVNLRERVFVEKMPVSAVIIHPFTRVFSTTIIIYQTPVFHYSGEIVGAQMTITDFNMFGVNDYLSGYQDKALDVPSIIKKSDELKIPLSRRQHEILFLLTIGLSQREAAAILNISRSSIAKTLTESICPKFDIYDANTNTLIEKARKMNIHKFIPSSLCKPWVIVLGEMHAE</sequence>
<gene>
    <name evidence="1" type="ORF">CUN60_01800</name>
</gene>
<dbReference type="Gene3D" id="1.10.10.10">
    <property type="entry name" value="Winged helix-like DNA-binding domain superfamily/Winged helix DNA-binding domain"/>
    <property type="match status" value="1"/>
</dbReference>
<name>A0A2I7N3Q7_9NEIS</name>
<evidence type="ECO:0000313" key="1">
    <source>
        <dbReference type="EMBL" id="AUR51091.1"/>
    </source>
</evidence>
<evidence type="ECO:0000313" key="2">
    <source>
        <dbReference type="Proteomes" id="UP000236655"/>
    </source>
</evidence>
<proteinExistence type="predicted"/>
<dbReference type="EMBL" id="CP024847">
    <property type="protein sequence ID" value="AUR51091.1"/>
    <property type="molecule type" value="Genomic_DNA"/>
</dbReference>
<dbReference type="SUPFAM" id="SSF46894">
    <property type="entry name" value="C-terminal effector domain of the bipartite response regulators"/>
    <property type="match status" value="1"/>
</dbReference>
<protein>
    <submittedName>
        <fullName evidence="1">Uncharacterized protein</fullName>
    </submittedName>
</protein>
<dbReference type="InterPro" id="IPR036388">
    <property type="entry name" value="WH-like_DNA-bd_sf"/>
</dbReference>
<dbReference type="InterPro" id="IPR016032">
    <property type="entry name" value="Sig_transdc_resp-reg_C-effctor"/>
</dbReference>
<organism evidence="1 2">
    <name type="scientific">Aquella oligotrophica</name>
    <dbReference type="NCBI Taxonomy" id="2067065"/>
    <lineage>
        <taxon>Bacteria</taxon>
        <taxon>Pseudomonadati</taxon>
        <taxon>Pseudomonadota</taxon>
        <taxon>Betaproteobacteria</taxon>
        <taxon>Neisseriales</taxon>
        <taxon>Neisseriaceae</taxon>
        <taxon>Aquella</taxon>
    </lineage>
</organism>
<dbReference type="KEGG" id="nba:CUN60_01800"/>
<dbReference type="Proteomes" id="UP000236655">
    <property type="component" value="Chromosome"/>
</dbReference>
<accession>A0A2I7N3Q7</accession>
<dbReference type="OrthoDB" id="9758570at2"/>
<dbReference type="AlphaFoldDB" id="A0A2I7N3Q7"/>
<keyword evidence="2" id="KW-1185">Reference proteome</keyword>
<dbReference type="RefSeq" id="WP_102950391.1">
    <property type="nucleotide sequence ID" value="NZ_CP024847.1"/>
</dbReference>
<dbReference type="GO" id="GO:0003677">
    <property type="term" value="F:DNA binding"/>
    <property type="evidence" value="ECO:0007669"/>
    <property type="project" value="InterPro"/>
</dbReference>